<dbReference type="AlphaFoldDB" id="A0A9E2L9G9"/>
<dbReference type="GO" id="GO:0009245">
    <property type="term" value="P:lipid A biosynthetic process"/>
    <property type="evidence" value="ECO:0007669"/>
    <property type="project" value="UniProtKB-UniRule"/>
</dbReference>
<dbReference type="GO" id="GO:0103118">
    <property type="term" value="F:UDP-3-O-[(3R)-3-hydroxyacyl]-glucosamine N-acyltransferase activity"/>
    <property type="evidence" value="ECO:0007669"/>
    <property type="project" value="UniProtKB-EC"/>
</dbReference>
<comment type="subunit">
    <text evidence="7">Homotrimer.</text>
</comment>
<evidence type="ECO:0000256" key="3">
    <source>
        <dbReference type="ARBA" id="ARBA00022679"/>
    </source>
</evidence>
<evidence type="ECO:0000256" key="1">
    <source>
        <dbReference type="ARBA" id="ARBA00022516"/>
    </source>
</evidence>
<dbReference type="GO" id="GO:0016020">
    <property type="term" value="C:membrane"/>
    <property type="evidence" value="ECO:0007669"/>
    <property type="project" value="GOC"/>
</dbReference>
<dbReference type="Proteomes" id="UP000823865">
    <property type="component" value="Unassembled WGS sequence"/>
</dbReference>
<evidence type="ECO:0000256" key="7">
    <source>
        <dbReference type="HAMAP-Rule" id="MF_00523"/>
    </source>
</evidence>
<dbReference type="PANTHER" id="PTHR43378">
    <property type="entry name" value="UDP-3-O-ACYLGLUCOSAMINE N-ACYLTRANSFERASE"/>
    <property type="match status" value="1"/>
</dbReference>
<comment type="catalytic activity">
    <reaction evidence="7">
        <text>a UDP-3-O-[(3R)-3-hydroxyacyl]-alpha-D-glucosamine + a (3R)-hydroxyacyl-[ACP] = a UDP-2-N,3-O-bis[(3R)-3-hydroxyacyl]-alpha-D-glucosamine + holo-[ACP] + H(+)</text>
        <dbReference type="Rhea" id="RHEA:53836"/>
        <dbReference type="Rhea" id="RHEA-COMP:9685"/>
        <dbReference type="Rhea" id="RHEA-COMP:9945"/>
        <dbReference type="ChEBI" id="CHEBI:15378"/>
        <dbReference type="ChEBI" id="CHEBI:64479"/>
        <dbReference type="ChEBI" id="CHEBI:78827"/>
        <dbReference type="ChEBI" id="CHEBI:137740"/>
        <dbReference type="ChEBI" id="CHEBI:137748"/>
        <dbReference type="EC" id="2.3.1.191"/>
    </reaction>
</comment>
<evidence type="ECO:0000256" key="4">
    <source>
        <dbReference type="ARBA" id="ARBA00022737"/>
    </source>
</evidence>
<gene>
    <name evidence="7 10" type="primary">lpxD</name>
    <name evidence="10" type="ORF">H9789_10800</name>
</gene>
<comment type="caution">
    <text evidence="10">The sequence shown here is derived from an EMBL/GenBank/DDBJ whole genome shotgun (WGS) entry which is preliminary data.</text>
</comment>
<keyword evidence="4 7" id="KW-0677">Repeat</keyword>
<protein>
    <recommendedName>
        <fullName evidence="7">UDP-3-O-acylglucosamine N-acyltransferase</fullName>
        <ecNumber evidence="7">2.3.1.191</ecNumber>
    </recommendedName>
</protein>
<dbReference type="Pfam" id="PF25087">
    <property type="entry name" value="GMPPB_C"/>
    <property type="match status" value="1"/>
</dbReference>
<organism evidence="10 11">
    <name type="scientific">Candidatus Paraprevotella stercoravium</name>
    <dbReference type="NCBI Taxonomy" id="2838725"/>
    <lineage>
        <taxon>Bacteria</taxon>
        <taxon>Pseudomonadati</taxon>
        <taxon>Bacteroidota</taxon>
        <taxon>Bacteroidia</taxon>
        <taxon>Bacteroidales</taxon>
        <taxon>Prevotellaceae</taxon>
        <taxon>Paraprevotella</taxon>
    </lineage>
</organism>
<evidence type="ECO:0000313" key="11">
    <source>
        <dbReference type="Proteomes" id="UP000823865"/>
    </source>
</evidence>
<dbReference type="EC" id="2.3.1.191" evidence="7"/>
<comment type="function">
    <text evidence="7">Catalyzes the N-acylation of UDP-3-O-acylglucosamine using 3-hydroxyacyl-ACP as the acyl donor. Is involved in the biosynthesis of lipid A, a phosphorylated glycolipid that anchors the lipopolysaccharide to the outer membrane of the cell.</text>
</comment>
<dbReference type="Gene3D" id="2.160.10.10">
    <property type="entry name" value="Hexapeptide repeat proteins"/>
    <property type="match status" value="1"/>
</dbReference>
<keyword evidence="5 7" id="KW-0443">Lipid metabolism</keyword>
<dbReference type="GO" id="GO:0016410">
    <property type="term" value="F:N-acyltransferase activity"/>
    <property type="evidence" value="ECO:0007669"/>
    <property type="project" value="InterPro"/>
</dbReference>
<dbReference type="InterPro" id="IPR011004">
    <property type="entry name" value="Trimer_LpxA-like_sf"/>
</dbReference>
<dbReference type="Pfam" id="PF04613">
    <property type="entry name" value="LpxD"/>
    <property type="match status" value="1"/>
</dbReference>
<keyword evidence="2 7" id="KW-0441">Lipid A biosynthesis</keyword>
<sequence>MEFSAKQIAALIQGEVEGNPDTVIHTFAKIEEGVPGAISFLSNPKYEHYIYETQSSIVLVNKDLVLQKPVRATLIRVPDAYDAVARLLTLYESTKAQKTGISELAYIAPTAKVGEGCYVGPYAYIGEHVVIGDHTQIYPNTTIMDDVQVGECCKIYPNVSVYQGCKIGNRVILHSGCVIGADGFGFAPVGEGYEKIPQIGIVTIEDDVEVGANTCVDRSTMGSTYLRKGVKLDNLVQIAHNVEVGENTVMSAQVGVAGSTKIGSWCMFGGQVGIAGHAVIGDRVMSGAQAGIAGSIRKGHITVQGTPAIEAKNFARSSVVYKKLPEVYATVNQLQKEIEELKQLLKKDK</sequence>
<evidence type="ECO:0000259" key="9">
    <source>
        <dbReference type="Pfam" id="PF25087"/>
    </source>
</evidence>
<keyword evidence="1 7" id="KW-0444">Lipid biosynthesis</keyword>
<reference evidence="10" key="2">
    <citation type="submission" date="2021-04" db="EMBL/GenBank/DDBJ databases">
        <authorList>
            <person name="Gilroy R."/>
        </authorList>
    </citation>
    <scope>NUCLEOTIDE SEQUENCE</scope>
    <source>
        <strain evidence="10">G3-2149</strain>
    </source>
</reference>
<keyword evidence="3 7" id="KW-0808">Transferase</keyword>
<reference evidence="10" key="1">
    <citation type="journal article" date="2021" name="PeerJ">
        <title>Extensive microbial diversity within the chicken gut microbiome revealed by metagenomics and culture.</title>
        <authorList>
            <person name="Gilroy R."/>
            <person name="Ravi A."/>
            <person name="Getino M."/>
            <person name="Pursley I."/>
            <person name="Horton D.L."/>
            <person name="Alikhan N.F."/>
            <person name="Baker D."/>
            <person name="Gharbi K."/>
            <person name="Hall N."/>
            <person name="Watson M."/>
            <person name="Adriaenssens E.M."/>
            <person name="Foster-Nyarko E."/>
            <person name="Jarju S."/>
            <person name="Secka A."/>
            <person name="Antonio M."/>
            <person name="Oren A."/>
            <person name="Chaudhuri R.R."/>
            <person name="La Ragione R."/>
            <person name="Hildebrand F."/>
            <person name="Pallen M.J."/>
        </authorList>
    </citation>
    <scope>NUCLEOTIDE SEQUENCE</scope>
    <source>
        <strain evidence="10">G3-2149</strain>
    </source>
</reference>
<dbReference type="NCBIfam" id="NF002060">
    <property type="entry name" value="PRK00892.1"/>
    <property type="match status" value="1"/>
</dbReference>
<dbReference type="InterPro" id="IPR007691">
    <property type="entry name" value="LpxD"/>
</dbReference>
<dbReference type="HAMAP" id="MF_00523">
    <property type="entry name" value="LpxD"/>
    <property type="match status" value="1"/>
</dbReference>
<feature type="domain" description="UDP-3-O-[3-hydroxymyristoyl] glucosamine N-acyltransferase non-repeat region" evidence="8">
    <location>
        <begin position="21"/>
        <end position="90"/>
    </location>
</feature>
<dbReference type="NCBIfam" id="TIGR01853">
    <property type="entry name" value="lipid_A_lpxD"/>
    <property type="match status" value="1"/>
</dbReference>
<name>A0A9E2L9G9_9BACT</name>
<evidence type="ECO:0000313" key="10">
    <source>
        <dbReference type="EMBL" id="MBU3854280.1"/>
    </source>
</evidence>
<evidence type="ECO:0000256" key="2">
    <source>
        <dbReference type="ARBA" id="ARBA00022556"/>
    </source>
</evidence>
<dbReference type="SUPFAM" id="SSF51161">
    <property type="entry name" value="Trimeric LpxA-like enzymes"/>
    <property type="match status" value="1"/>
</dbReference>
<dbReference type="Gene3D" id="3.40.1390.10">
    <property type="entry name" value="MurE/MurF, N-terminal domain"/>
    <property type="match status" value="1"/>
</dbReference>
<evidence type="ECO:0000256" key="5">
    <source>
        <dbReference type="ARBA" id="ARBA00023098"/>
    </source>
</evidence>
<proteinExistence type="inferred from homology"/>
<dbReference type="CDD" id="cd03352">
    <property type="entry name" value="LbH_LpxD"/>
    <property type="match status" value="1"/>
</dbReference>
<accession>A0A9E2L9G9</accession>
<feature type="active site" description="Proton acceptor" evidence="7">
    <location>
        <position position="240"/>
    </location>
</feature>
<evidence type="ECO:0000259" key="8">
    <source>
        <dbReference type="Pfam" id="PF04613"/>
    </source>
</evidence>
<evidence type="ECO:0000256" key="6">
    <source>
        <dbReference type="ARBA" id="ARBA00023315"/>
    </source>
</evidence>
<keyword evidence="6 7" id="KW-0012">Acyltransferase</keyword>
<comment type="similarity">
    <text evidence="7">Belongs to the transferase hexapeptide repeat family. LpxD subfamily.</text>
</comment>
<feature type="domain" description="Mannose-1-phosphate guanyltransferase C-terminal" evidence="9">
    <location>
        <begin position="104"/>
        <end position="182"/>
    </location>
</feature>
<dbReference type="PANTHER" id="PTHR43378:SF2">
    <property type="entry name" value="UDP-3-O-ACYLGLUCOSAMINE N-ACYLTRANSFERASE 1, MITOCHONDRIAL-RELATED"/>
    <property type="match status" value="1"/>
</dbReference>
<dbReference type="EMBL" id="JAHLFU010000219">
    <property type="protein sequence ID" value="MBU3854280.1"/>
    <property type="molecule type" value="Genomic_DNA"/>
</dbReference>
<comment type="pathway">
    <text evidence="7">Bacterial outer membrane biogenesis; LPS lipid A biosynthesis.</text>
</comment>
<dbReference type="InterPro" id="IPR056729">
    <property type="entry name" value="GMPPB_C"/>
</dbReference>
<dbReference type="InterPro" id="IPR020573">
    <property type="entry name" value="UDP_GlcNAc_AcTrfase_non-rep"/>
</dbReference>